<dbReference type="PANTHER" id="PTHR11722:SF0">
    <property type="entry name" value="LARGE RIBOSOMAL SUBUNIT PROTEIN EL13"/>
    <property type="match status" value="1"/>
</dbReference>
<organism evidence="6 7">
    <name type="scientific">Octopus sinensis</name>
    <name type="common">East Asian common octopus</name>
    <dbReference type="NCBI Taxonomy" id="2607531"/>
    <lineage>
        <taxon>Eukaryota</taxon>
        <taxon>Metazoa</taxon>
        <taxon>Spiralia</taxon>
        <taxon>Lophotrochozoa</taxon>
        <taxon>Mollusca</taxon>
        <taxon>Cephalopoda</taxon>
        <taxon>Coleoidea</taxon>
        <taxon>Octopodiformes</taxon>
        <taxon>Octopoda</taxon>
        <taxon>Incirrata</taxon>
        <taxon>Octopodidae</taxon>
        <taxon>Octopus</taxon>
    </lineage>
</organism>
<reference evidence="7" key="1">
    <citation type="submission" date="2025-08" db="UniProtKB">
        <authorList>
            <consortium name="RefSeq"/>
        </authorList>
    </citation>
    <scope>IDENTIFICATION</scope>
</reference>
<dbReference type="InterPro" id="IPR001380">
    <property type="entry name" value="Ribosomal_eL13"/>
</dbReference>
<dbReference type="GO" id="GO:0006412">
    <property type="term" value="P:translation"/>
    <property type="evidence" value="ECO:0007669"/>
    <property type="project" value="InterPro"/>
</dbReference>
<evidence type="ECO:0000313" key="7">
    <source>
        <dbReference type="RefSeq" id="XP_036370027.1"/>
    </source>
</evidence>
<evidence type="ECO:0000256" key="4">
    <source>
        <dbReference type="ARBA" id="ARBA00035216"/>
    </source>
</evidence>
<dbReference type="GO" id="GO:0022625">
    <property type="term" value="C:cytosolic large ribosomal subunit"/>
    <property type="evidence" value="ECO:0007669"/>
    <property type="project" value="TreeGrafter"/>
</dbReference>
<dbReference type="AlphaFoldDB" id="A0A7E6FT67"/>
<protein>
    <recommendedName>
        <fullName evidence="4">Large ribosomal subunit protein eL13</fullName>
    </recommendedName>
    <alternativeName>
        <fullName evidence="5">60S ribosomal protein L13</fullName>
    </alternativeName>
</protein>
<dbReference type="Proteomes" id="UP000515154">
    <property type="component" value="Linkage group LG27"/>
</dbReference>
<dbReference type="PANTHER" id="PTHR11722">
    <property type="entry name" value="60S RIBOSOMAL PROTEIN L13"/>
    <property type="match status" value="1"/>
</dbReference>
<keyword evidence="6" id="KW-1185">Reference proteome</keyword>
<evidence type="ECO:0000256" key="5">
    <source>
        <dbReference type="ARBA" id="ARBA00035321"/>
    </source>
</evidence>
<dbReference type="GO" id="GO:0003723">
    <property type="term" value="F:RNA binding"/>
    <property type="evidence" value="ECO:0007669"/>
    <property type="project" value="TreeGrafter"/>
</dbReference>
<sequence>MAHLGNQTVPNGHFHKDWQRYVQTWFDQPMRKKFPTRKKMMKAREVAPRLAAGPLWPIVTCPSIKYNRCIRAGRGFTIEELKKAGIGKREAPTIGIAVDYRRHSMSAEELQANAWRLKEY</sequence>
<dbReference type="GO" id="GO:0003735">
    <property type="term" value="F:structural constituent of ribosome"/>
    <property type="evidence" value="ECO:0007669"/>
    <property type="project" value="InterPro"/>
</dbReference>
<comment type="similarity">
    <text evidence="1">Belongs to the eukaryotic ribosomal protein eL13 family.</text>
</comment>
<keyword evidence="2" id="KW-0689">Ribosomal protein</keyword>
<evidence type="ECO:0000313" key="6">
    <source>
        <dbReference type="Proteomes" id="UP000515154"/>
    </source>
</evidence>
<gene>
    <name evidence="7" type="primary">LOC118768174</name>
</gene>
<name>A0A7E6FT67_9MOLL</name>
<evidence type="ECO:0000256" key="1">
    <source>
        <dbReference type="ARBA" id="ARBA00005640"/>
    </source>
</evidence>
<keyword evidence="3" id="KW-0687">Ribonucleoprotein</keyword>
<dbReference type="Pfam" id="PF01294">
    <property type="entry name" value="Ribosomal_L13e"/>
    <property type="match status" value="1"/>
</dbReference>
<evidence type="ECO:0000256" key="2">
    <source>
        <dbReference type="ARBA" id="ARBA00022980"/>
    </source>
</evidence>
<dbReference type="KEGG" id="osn:118768174"/>
<proteinExistence type="inferred from homology"/>
<accession>A0A7E6FT67</accession>
<dbReference type="RefSeq" id="XP_036370027.1">
    <property type="nucleotide sequence ID" value="XM_036514134.1"/>
</dbReference>
<evidence type="ECO:0000256" key="3">
    <source>
        <dbReference type="ARBA" id="ARBA00023274"/>
    </source>
</evidence>